<feature type="non-terminal residue" evidence="1">
    <location>
        <position position="54"/>
    </location>
</feature>
<name>A0A0K2VDM0_LEPSM</name>
<organism evidence="1">
    <name type="scientific">Lepeophtheirus salmonis</name>
    <name type="common">Salmon louse</name>
    <name type="synonym">Caligus salmonis</name>
    <dbReference type="NCBI Taxonomy" id="72036"/>
    <lineage>
        <taxon>Eukaryota</taxon>
        <taxon>Metazoa</taxon>
        <taxon>Ecdysozoa</taxon>
        <taxon>Arthropoda</taxon>
        <taxon>Crustacea</taxon>
        <taxon>Multicrustacea</taxon>
        <taxon>Hexanauplia</taxon>
        <taxon>Copepoda</taxon>
        <taxon>Siphonostomatoida</taxon>
        <taxon>Caligidae</taxon>
        <taxon>Lepeophtheirus</taxon>
    </lineage>
</organism>
<sequence length="54" mass="6290">MCFFISFFPSSQLFVVETNLMTTKLLSCGLPCRFSLFKMHLYFLFFFNDGVVSS</sequence>
<reference evidence="1" key="1">
    <citation type="submission" date="2014-05" db="EMBL/GenBank/DDBJ databases">
        <authorList>
            <person name="Chronopoulou M."/>
        </authorList>
    </citation>
    <scope>NUCLEOTIDE SEQUENCE</scope>
    <source>
        <tissue evidence="1">Whole organism</tissue>
    </source>
</reference>
<proteinExistence type="predicted"/>
<dbReference type="EMBL" id="HACA01031074">
    <property type="protein sequence ID" value="CDW48435.1"/>
    <property type="molecule type" value="Transcribed_RNA"/>
</dbReference>
<evidence type="ECO:0000313" key="1">
    <source>
        <dbReference type="EMBL" id="CDW48435.1"/>
    </source>
</evidence>
<dbReference type="AlphaFoldDB" id="A0A0K2VDM0"/>
<protein>
    <submittedName>
        <fullName evidence="1">Uncharacterized protein</fullName>
    </submittedName>
</protein>
<accession>A0A0K2VDM0</accession>